<reference evidence="24" key="1">
    <citation type="submission" date="2025-08" db="UniProtKB">
        <authorList>
            <consortium name="RefSeq"/>
        </authorList>
    </citation>
    <scope>IDENTIFICATION</scope>
</reference>
<dbReference type="GeneID" id="103510261"/>
<feature type="transmembrane region" description="Helical" evidence="20">
    <location>
        <begin position="146"/>
        <end position="167"/>
    </location>
</feature>
<dbReference type="InterPro" id="IPR004836">
    <property type="entry name" value="Na_Ca_Ex"/>
</dbReference>
<dbReference type="SUPFAM" id="SSF141072">
    <property type="entry name" value="CalX-like"/>
    <property type="match status" value="2"/>
</dbReference>
<dbReference type="GO" id="GO:0030424">
    <property type="term" value="C:axon"/>
    <property type="evidence" value="ECO:0007669"/>
    <property type="project" value="TreeGrafter"/>
</dbReference>
<dbReference type="Pfam" id="PF01699">
    <property type="entry name" value="Na_Ca_ex"/>
    <property type="match status" value="1"/>
</dbReference>
<dbReference type="SMART" id="SM00237">
    <property type="entry name" value="Calx_beta"/>
    <property type="match status" value="2"/>
</dbReference>
<keyword evidence="6" id="KW-0109">Calcium transport</keyword>
<dbReference type="GO" id="GO:0046872">
    <property type="term" value="F:metal ion binding"/>
    <property type="evidence" value="ECO:0007669"/>
    <property type="project" value="UniProtKB-KW"/>
</dbReference>
<keyword evidence="13 20" id="KW-1133">Transmembrane helix</keyword>
<evidence type="ECO:0000256" key="15">
    <source>
        <dbReference type="ARBA" id="ARBA00023065"/>
    </source>
</evidence>
<evidence type="ECO:0000256" key="20">
    <source>
        <dbReference type="SAM" id="Phobius"/>
    </source>
</evidence>
<dbReference type="GO" id="GO:0042383">
    <property type="term" value="C:sarcolemma"/>
    <property type="evidence" value="ECO:0007669"/>
    <property type="project" value="TreeGrafter"/>
</dbReference>
<dbReference type="PANTHER" id="PTHR11878:SF65">
    <property type="entry name" value="NA_CA-EXCHANGE PROTEIN, ISOFORM G"/>
    <property type="match status" value="1"/>
</dbReference>
<dbReference type="Gene3D" id="2.60.40.2030">
    <property type="match status" value="2"/>
</dbReference>
<evidence type="ECO:0000256" key="18">
    <source>
        <dbReference type="ARBA" id="ARBA00023201"/>
    </source>
</evidence>
<dbReference type="PaxDb" id="121845-A0A3Q0J0B4"/>
<evidence type="ECO:0000256" key="13">
    <source>
        <dbReference type="ARBA" id="ARBA00022989"/>
    </source>
</evidence>
<evidence type="ECO:0000256" key="4">
    <source>
        <dbReference type="ARBA" id="ARBA00022449"/>
    </source>
</evidence>
<evidence type="ECO:0000256" key="21">
    <source>
        <dbReference type="SAM" id="SignalP"/>
    </source>
</evidence>
<feature type="chain" id="PRO_5018029429" evidence="21">
    <location>
        <begin position="22"/>
        <end position="572"/>
    </location>
</feature>
<feature type="transmembrane region" description="Helical" evidence="20">
    <location>
        <begin position="54"/>
        <end position="72"/>
    </location>
</feature>
<feature type="domain" description="Calx-beta" evidence="22">
    <location>
        <begin position="337"/>
        <end position="438"/>
    </location>
</feature>
<dbReference type="RefSeq" id="XP_026680150.1">
    <property type="nucleotide sequence ID" value="XM_026824349.1"/>
</dbReference>
<keyword evidence="23" id="KW-1185">Reference proteome</keyword>
<evidence type="ECO:0000256" key="2">
    <source>
        <dbReference type="ARBA" id="ARBA00007489"/>
    </source>
</evidence>
<dbReference type="InterPro" id="IPR038081">
    <property type="entry name" value="CalX-like_sf"/>
</dbReference>
<keyword evidence="4" id="KW-0050">Antiport</keyword>
<evidence type="ECO:0000256" key="6">
    <source>
        <dbReference type="ARBA" id="ARBA00022568"/>
    </source>
</evidence>
<keyword evidence="3" id="KW-0813">Transport</keyword>
<dbReference type="GO" id="GO:0005516">
    <property type="term" value="F:calmodulin binding"/>
    <property type="evidence" value="ECO:0007669"/>
    <property type="project" value="UniProtKB-KW"/>
</dbReference>
<dbReference type="KEGG" id="dci:103510261"/>
<evidence type="ECO:0000256" key="12">
    <source>
        <dbReference type="ARBA" id="ARBA00022860"/>
    </source>
</evidence>
<evidence type="ECO:0000256" key="1">
    <source>
        <dbReference type="ARBA" id="ARBA00004651"/>
    </source>
</evidence>
<keyword evidence="15" id="KW-0406">Ion transport</keyword>
<evidence type="ECO:0000256" key="17">
    <source>
        <dbReference type="ARBA" id="ARBA00023180"/>
    </source>
</evidence>
<comment type="subcellular location">
    <subcellularLocation>
        <location evidence="1">Cell membrane</location>
        <topology evidence="1">Multi-pass membrane protein</topology>
    </subcellularLocation>
</comment>
<evidence type="ECO:0000256" key="16">
    <source>
        <dbReference type="ARBA" id="ARBA00023136"/>
    </source>
</evidence>
<dbReference type="NCBIfam" id="TIGR00845">
    <property type="entry name" value="caca"/>
    <property type="match status" value="1"/>
</dbReference>
<feature type="signal peptide" evidence="21">
    <location>
        <begin position="1"/>
        <end position="21"/>
    </location>
</feature>
<protein>
    <submittedName>
        <fullName evidence="24">Sodium/calcium exchanger 3</fullName>
    </submittedName>
</protein>
<dbReference type="GO" id="GO:0005432">
    <property type="term" value="F:calcium:sodium antiporter activity"/>
    <property type="evidence" value="ECO:0007669"/>
    <property type="project" value="InterPro"/>
</dbReference>
<feature type="transmembrane region" description="Helical" evidence="20">
    <location>
        <begin position="179"/>
        <end position="202"/>
    </location>
</feature>
<keyword evidence="18" id="KW-0739">Sodium transport</keyword>
<dbReference type="AlphaFoldDB" id="A0A3Q0J0B4"/>
<dbReference type="InterPro" id="IPR051171">
    <property type="entry name" value="CaCA"/>
</dbReference>
<evidence type="ECO:0000256" key="14">
    <source>
        <dbReference type="ARBA" id="ARBA00023053"/>
    </source>
</evidence>
<feature type="domain" description="Calx-beta" evidence="22">
    <location>
        <begin position="451"/>
        <end position="550"/>
    </location>
</feature>
<dbReference type="PANTHER" id="PTHR11878">
    <property type="entry name" value="SODIUM/CALCIUM EXCHANGER"/>
    <property type="match status" value="1"/>
</dbReference>
<evidence type="ECO:0000256" key="10">
    <source>
        <dbReference type="ARBA" id="ARBA00022737"/>
    </source>
</evidence>
<keyword evidence="8" id="KW-0479">Metal-binding</keyword>
<evidence type="ECO:0000256" key="19">
    <source>
        <dbReference type="ARBA" id="ARBA00033667"/>
    </source>
</evidence>
<evidence type="ECO:0000256" key="9">
    <source>
        <dbReference type="ARBA" id="ARBA00022729"/>
    </source>
</evidence>
<dbReference type="GO" id="GO:0007154">
    <property type="term" value="P:cell communication"/>
    <property type="evidence" value="ECO:0007669"/>
    <property type="project" value="InterPro"/>
</dbReference>
<evidence type="ECO:0000259" key="22">
    <source>
        <dbReference type="SMART" id="SM00237"/>
    </source>
</evidence>
<keyword evidence="5" id="KW-1003">Cell membrane</keyword>
<evidence type="ECO:0000313" key="24">
    <source>
        <dbReference type="RefSeq" id="XP_026680150.1"/>
    </source>
</evidence>
<gene>
    <name evidence="24" type="primary">LOC103510261</name>
</gene>
<keyword evidence="14" id="KW-0915">Sodium</keyword>
<evidence type="ECO:0000256" key="7">
    <source>
        <dbReference type="ARBA" id="ARBA00022692"/>
    </source>
</evidence>
<dbReference type="STRING" id="121845.A0A3Q0J0B4"/>
<comment type="catalytic activity">
    <reaction evidence="19">
        <text>Ca(2+)(in) + 3 Na(+)(out) = Ca(2+)(out) + 3 Na(+)(in)</text>
        <dbReference type="Rhea" id="RHEA:69955"/>
        <dbReference type="ChEBI" id="CHEBI:29101"/>
        <dbReference type="ChEBI" id="CHEBI:29108"/>
    </reaction>
</comment>
<keyword evidence="9 21" id="KW-0732">Signal</keyword>
<keyword evidence="16 20" id="KW-0472">Membrane</keyword>
<evidence type="ECO:0000313" key="23">
    <source>
        <dbReference type="Proteomes" id="UP000079169"/>
    </source>
</evidence>
<sequence length="572" mass="64012">MLQLGLIVALLLVFAPGFNIALENSTQSQCQDGIILSFWDAEGEMTTLDRVMRGVVYMVLLIYFFLGVSIISDRFMSAIEVITSQEREVSVTNKAGTRHKVTVRVWNETVANLTLMALGSSAPEILLSVIEIWGKGFSAGELGPGTIVGSAAYNLFVIIALCVAVIPNGEVRKIKHLRVFFVTATWSVFAYIWLYAILAVFSPGIVEVWEGLLTFLFFPATVLTAYFADKKLASHEFKKFRLNKNRVIVAAESGDIEMEKDVEEEILEENETMNYATTLRELRQMHPNLKMEELEKMAENEIMKRVPKSRAFYRIQASRNIMGSFQSARKEKPQHRPTSPLPELGGLTGARIFFKPQYYTVLENVGEFEVVVAREGDVSGTVTVEYATEDGTAQAGSDYVGAAGKIVFQPGELEQRIRLQVIDDDVFEEDEYFFVHLTKVKDAKLVAPSSATVMILDDDHAGSFGFLETSVTIAESVGMYELEVLRSCGARGTVEVGYKTYDDTAKAGTHYVQTEGALIFHNEETRHFIPIEIVEENCYEKNVSFIVELKDPKELNGKYLMFLMPVAHAQTF</sequence>
<dbReference type="InterPro" id="IPR003644">
    <property type="entry name" value="Calx_beta"/>
</dbReference>
<evidence type="ECO:0000256" key="8">
    <source>
        <dbReference type="ARBA" id="ARBA00022723"/>
    </source>
</evidence>
<dbReference type="Gene3D" id="1.20.1420.30">
    <property type="entry name" value="NCX, central ion-binding region"/>
    <property type="match status" value="1"/>
</dbReference>
<keyword evidence="10" id="KW-0677">Repeat</keyword>
<dbReference type="InterPro" id="IPR044880">
    <property type="entry name" value="NCX_ion-bd_dom_sf"/>
</dbReference>
<keyword evidence="17" id="KW-0325">Glycoprotein</keyword>
<dbReference type="Proteomes" id="UP000079169">
    <property type="component" value="Unplaced"/>
</dbReference>
<organism evidence="23 24">
    <name type="scientific">Diaphorina citri</name>
    <name type="common">Asian citrus psyllid</name>
    <dbReference type="NCBI Taxonomy" id="121845"/>
    <lineage>
        <taxon>Eukaryota</taxon>
        <taxon>Metazoa</taxon>
        <taxon>Ecdysozoa</taxon>
        <taxon>Arthropoda</taxon>
        <taxon>Hexapoda</taxon>
        <taxon>Insecta</taxon>
        <taxon>Pterygota</taxon>
        <taxon>Neoptera</taxon>
        <taxon>Paraneoptera</taxon>
        <taxon>Hemiptera</taxon>
        <taxon>Sternorrhyncha</taxon>
        <taxon>Psylloidea</taxon>
        <taxon>Psyllidae</taxon>
        <taxon>Diaphorininae</taxon>
        <taxon>Diaphorina</taxon>
    </lineage>
</organism>
<keyword evidence="12" id="KW-0112">Calmodulin-binding</keyword>
<evidence type="ECO:0000256" key="3">
    <source>
        <dbReference type="ARBA" id="ARBA00022448"/>
    </source>
</evidence>
<name>A0A3Q0J0B4_DIACI</name>
<evidence type="ECO:0000256" key="5">
    <source>
        <dbReference type="ARBA" id="ARBA00022475"/>
    </source>
</evidence>
<dbReference type="InterPro" id="IPR032452">
    <property type="entry name" value="Na_Ca_Ex_C-exten"/>
</dbReference>
<dbReference type="CTD" id="42481"/>
<dbReference type="GO" id="GO:0098794">
    <property type="term" value="C:postsynapse"/>
    <property type="evidence" value="ECO:0007669"/>
    <property type="project" value="TreeGrafter"/>
</dbReference>
<keyword evidence="7 20" id="KW-0812">Transmembrane</keyword>
<keyword evidence="11" id="KW-0106">Calcium</keyword>
<dbReference type="GO" id="GO:0098703">
    <property type="term" value="P:calcium ion import across plasma membrane"/>
    <property type="evidence" value="ECO:0007669"/>
    <property type="project" value="TreeGrafter"/>
</dbReference>
<comment type="similarity">
    <text evidence="2">Belongs to the Ca(2+):cation antiporter (CaCA) (TC 2.A.19) family. SLC8 subfamily.</text>
</comment>
<evidence type="ECO:0000256" key="11">
    <source>
        <dbReference type="ARBA" id="ARBA00022837"/>
    </source>
</evidence>
<dbReference type="Pfam" id="PF03160">
    <property type="entry name" value="Calx-beta"/>
    <property type="match status" value="1"/>
</dbReference>
<dbReference type="InterPro" id="IPR004837">
    <property type="entry name" value="NaCa_Exmemb"/>
</dbReference>
<accession>A0A3Q0J0B4</accession>
<feature type="transmembrane region" description="Helical" evidence="20">
    <location>
        <begin position="208"/>
        <end position="228"/>
    </location>
</feature>
<proteinExistence type="inferred from homology"/>
<dbReference type="Pfam" id="PF16494">
    <property type="entry name" value="Na_Ca_ex_C"/>
    <property type="match status" value="1"/>
</dbReference>